<sequence length="83" mass="9569">MALCIRRLVERDRLNAKRRVPKIGLNAINGSYRFNSREEKQIQNGTMVDRVAVEEVLVGVSLRRRYCSAFEEEASCRGHFCPV</sequence>
<dbReference type="Proteomes" id="UP000784294">
    <property type="component" value="Unassembled WGS sequence"/>
</dbReference>
<dbReference type="AlphaFoldDB" id="A0A3S5CN30"/>
<evidence type="ECO:0000313" key="2">
    <source>
        <dbReference type="Proteomes" id="UP000784294"/>
    </source>
</evidence>
<organism evidence="1 2">
    <name type="scientific">Protopolystoma xenopodis</name>
    <dbReference type="NCBI Taxonomy" id="117903"/>
    <lineage>
        <taxon>Eukaryota</taxon>
        <taxon>Metazoa</taxon>
        <taxon>Spiralia</taxon>
        <taxon>Lophotrochozoa</taxon>
        <taxon>Platyhelminthes</taxon>
        <taxon>Monogenea</taxon>
        <taxon>Polyopisthocotylea</taxon>
        <taxon>Polystomatidea</taxon>
        <taxon>Polystomatidae</taxon>
        <taxon>Protopolystoma</taxon>
    </lineage>
</organism>
<protein>
    <submittedName>
        <fullName evidence="1">Uncharacterized protein</fullName>
    </submittedName>
</protein>
<gene>
    <name evidence="1" type="ORF">PXEA_LOCUS15811</name>
</gene>
<accession>A0A3S5CN30</accession>
<evidence type="ECO:0000313" key="1">
    <source>
        <dbReference type="EMBL" id="VEL22371.1"/>
    </source>
</evidence>
<keyword evidence="2" id="KW-1185">Reference proteome</keyword>
<reference evidence="1" key="1">
    <citation type="submission" date="2018-11" db="EMBL/GenBank/DDBJ databases">
        <authorList>
            <consortium name="Pathogen Informatics"/>
        </authorList>
    </citation>
    <scope>NUCLEOTIDE SEQUENCE</scope>
</reference>
<comment type="caution">
    <text evidence="1">The sequence shown here is derived from an EMBL/GenBank/DDBJ whole genome shotgun (WGS) entry which is preliminary data.</text>
</comment>
<dbReference type="EMBL" id="CAAALY010056074">
    <property type="protein sequence ID" value="VEL22371.1"/>
    <property type="molecule type" value="Genomic_DNA"/>
</dbReference>
<proteinExistence type="predicted"/>
<name>A0A3S5CN30_9PLAT</name>